<dbReference type="AlphaFoldDB" id="A0A6B2G307"/>
<dbReference type="GO" id="GO:0005536">
    <property type="term" value="F:D-glucose binding"/>
    <property type="evidence" value="ECO:0007669"/>
    <property type="project" value="InterPro"/>
</dbReference>
<evidence type="ECO:0000256" key="7">
    <source>
        <dbReference type="ARBA" id="ARBA00022840"/>
    </source>
</evidence>
<evidence type="ECO:0000259" key="14">
    <source>
        <dbReference type="Pfam" id="PF03727"/>
    </source>
</evidence>
<dbReference type="PANTHER" id="PTHR19443:SF16">
    <property type="entry name" value="HEXOKINASE TYPE 1-RELATED"/>
    <property type="match status" value="1"/>
</dbReference>
<feature type="domain" description="Hexokinase N-terminal" evidence="13">
    <location>
        <begin position="12"/>
        <end position="207"/>
    </location>
</feature>
<keyword evidence="7 12" id="KW-0067">ATP-binding</keyword>
<dbReference type="GO" id="GO:0004340">
    <property type="term" value="F:glucokinase activity"/>
    <property type="evidence" value="ECO:0007669"/>
    <property type="project" value="TreeGrafter"/>
</dbReference>
<comment type="similarity">
    <text evidence="3 12">Belongs to the hexokinase family.</text>
</comment>
<dbReference type="Pfam" id="PF03727">
    <property type="entry name" value="Hexokinase_2"/>
    <property type="match status" value="1"/>
</dbReference>
<dbReference type="GO" id="GO:0005739">
    <property type="term" value="C:mitochondrion"/>
    <property type="evidence" value="ECO:0007669"/>
    <property type="project" value="TreeGrafter"/>
</dbReference>
<dbReference type="GO" id="GO:0006006">
    <property type="term" value="P:glucose metabolic process"/>
    <property type="evidence" value="ECO:0007669"/>
    <property type="project" value="TreeGrafter"/>
</dbReference>
<dbReference type="InterPro" id="IPR022672">
    <property type="entry name" value="Hexokinase_N"/>
</dbReference>
<dbReference type="GO" id="GO:0005829">
    <property type="term" value="C:cytosol"/>
    <property type="evidence" value="ECO:0007669"/>
    <property type="project" value="TreeGrafter"/>
</dbReference>
<keyword evidence="4 12" id="KW-0808">Transferase</keyword>
<evidence type="ECO:0000256" key="12">
    <source>
        <dbReference type="RuleBase" id="RU362007"/>
    </source>
</evidence>
<evidence type="ECO:0000259" key="13">
    <source>
        <dbReference type="Pfam" id="PF00349"/>
    </source>
</evidence>
<evidence type="ECO:0000256" key="10">
    <source>
        <dbReference type="ARBA" id="ARBA00047905"/>
    </source>
</evidence>
<dbReference type="PROSITE" id="PS51748">
    <property type="entry name" value="HEXOKINASE_2"/>
    <property type="match status" value="1"/>
</dbReference>
<comment type="catalytic activity">
    <reaction evidence="11">
        <text>D-glucose + ATP = D-glucose 6-phosphate + ADP + H(+)</text>
        <dbReference type="Rhea" id="RHEA:17825"/>
        <dbReference type="ChEBI" id="CHEBI:4167"/>
        <dbReference type="ChEBI" id="CHEBI:15378"/>
        <dbReference type="ChEBI" id="CHEBI:30616"/>
        <dbReference type="ChEBI" id="CHEBI:61548"/>
        <dbReference type="ChEBI" id="CHEBI:456216"/>
        <dbReference type="EC" id="2.7.1.1"/>
    </reaction>
    <physiologicalReaction direction="left-to-right" evidence="11">
        <dbReference type="Rhea" id="RHEA:17826"/>
    </physiologicalReaction>
</comment>
<dbReference type="GO" id="GO:0005524">
    <property type="term" value="F:ATP binding"/>
    <property type="evidence" value="ECO:0007669"/>
    <property type="project" value="UniProtKB-UniRule"/>
</dbReference>
<evidence type="ECO:0000256" key="8">
    <source>
        <dbReference type="ARBA" id="ARBA00023152"/>
    </source>
</evidence>
<dbReference type="InterPro" id="IPR019807">
    <property type="entry name" value="Hexokinase_BS"/>
</dbReference>
<evidence type="ECO:0000313" key="15">
    <source>
        <dbReference type="EMBL" id="NDJ95869.1"/>
    </source>
</evidence>
<accession>A0A6B2G307</accession>
<comment type="pathway">
    <text evidence="2">Carbohydrate metabolism; hexose metabolism.</text>
</comment>
<dbReference type="SUPFAM" id="SSF53067">
    <property type="entry name" value="Actin-like ATPase domain"/>
    <property type="match status" value="2"/>
</dbReference>
<evidence type="ECO:0000256" key="11">
    <source>
        <dbReference type="ARBA" id="ARBA00048160"/>
    </source>
</evidence>
<keyword evidence="6 12" id="KW-0418">Kinase</keyword>
<dbReference type="FunFam" id="3.40.367.20:FF:000020">
    <property type="entry name" value="Hexokinase-1"/>
    <property type="match status" value="1"/>
</dbReference>
<organism evidence="15">
    <name type="scientific">Myxobolus squamalis</name>
    <name type="common">Myxosporean</name>
    <dbReference type="NCBI Taxonomy" id="59785"/>
    <lineage>
        <taxon>Eukaryota</taxon>
        <taxon>Metazoa</taxon>
        <taxon>Cnidaria</taxon>
        <taxon>Myxozoa</taxon>
        <taxon>Myxosporea</taxon>
        <taxon>Bivalvulida</taxon>
        <taxon>Platysporina</taxon>
        <taxon>Myxobolidae</taxon>
        <taxon>Myxobolus</taxon>
    </lineage>
</organism>
<proteinExistence type="inferred from homology"/>
<dbReference type="EMBL" id="GHBR01000289">
    <property type="protein sequence ID" value="NDJ95869.1"/>
    <property type="molecule type" value="Transcribed_RNA"/>
</dbReference>
<dbReference type="GO" id="GO:0008865">
    <property type="term" value="F:fructokinase activity"/>
    <property type="evidence" value="ECO:0007669"/>
    <property type="project" value="TreeGrafter"/>
</dbReference>
<evidence type="ECO:0000256" key="9">
    <source>
        <dbReference type="ARBA" id="ARBA00044613"/>
    </source>
</evidence>
<keyword evidence="8 12" id="KW-0324">Glycolysis</keyword>
<feature type="domain" description="Hexokinase C-terminal" evidence="14">
    <location>
        <begin position="214"/>
        <end position="442"/>
    </location>
</feature>
<dbReference type="GO" id="GO:0006096">
    <property type="term" value="P:glycolytic process"/>
    <property type="evidence" value="ECO:0007669"/>
    <property type="project" value="UniProtKB-UniPathway"/>
</dbReference>
<dbReference type="Gene3D" id="3.30.420.40">
    <property type="match status" value="1"/>
</dbReference>
<evidence type="ECO:0000256" key="3">
    <source>
        <dbReference type="ARBA" id="ARBA00009225"/>
    </source>
</evidence>
<evidence type="ECO:0000256" key="5">
    <source>
        <dbReference type="ARBA" id="ARBA00022741"/>
    </source>
</evidence>
<dbReference type="Gene3D" id="3.40.367.20">
    <property type="match status" value="1"/>
</dbReference>
<sequence>MSPIIIDITTTLEDILAPYRLSLDKLLVVMNRMRIACIRGLEAEKDTYHYAPLKMLPTYLSNVPDGTEAGCFYAIDVGGTNLRFLEISVINGTLVPKSTNYTIPRKIMTGKGVDLFEYIADCIYKGFENAGILGKPLDFLGFTFSFPVNQMAIDSGILIRWTKGFNASDVEGHDVVQLLREACQCKGLDIQNFILINDTSGTLLNGAFEKNSCKVGVINGTGTNACYLEETAHVRRWTGPASVRRVIINMEWGAFGEHEELDDFHTSIDDEIDVLSINPGRQIFEKMVSGMYIGEIARLLMIKASEFGLLFKGKVPIGLTKYDSFPAPMISLSYNEEAFIQNFESSFGYPLDSLEYRAIATICDVVSRRSAGLCASGLVAILKRISCSDGVIAADGSIFKLHPYYMSYVNEFMKEMISEKRNFEIILVDDGSGKGAALAACVASVEQRKAQTG</sequence>
<comment type="pathway">
    <text evidence="1">Carbohydrate degradation; glycolysis; D-glyceraldehyde 3-phosphate and glycerone phosphate from D-glucose: step 1/4.</text>
</comment>
<dbReference type="InterPro" id="IPR001312">
    <property type="entry name" value="Hexokinase"/>
</dbReference>
<dbReference type="EC" id="2.7.1.-" evidence="12"/>
<dbReference type="FunFam" id="3.30.420.40:FF:000805">
    <property type="entry name" value="Hexokinase-2"/>
    <property type="match status" value="1"/>
</dbReference>
<evidence type="ECO:0000256" key="6">
    <source>
        <dbReference type="ARBA" id="ARBA00022777"/>
    </source>
</evidence>
<evidence type="ECO:0000256" key="1">
    <source>
        <dbReference type="ARBA" id="ARBA00004888"/>
    </source>
</evidence>
<comment type="catalytic activity">
    <reaction evidence="10">
        <text>D-fructose + ATP = D-fructose 6-phosphate + ADP + H(+)</text>
        <dbReference type="Rhea" id="RHEA:16125"/>
        <dbReference type="ChEBI" id="CHEBI:15378"/>
        <dbReference type="ChEBI" id="CHEBI:30616"/>
        <dbReference type="ChEBI" id="CHEBI:37721"/>
        <dbReference type="ChEBI" id="CHEBI:61527"/>
        <dbReference type="ChEBI" id="CHEBI:456216"/>
        <dbReference type="EC" id="2.7.1.1"/>
    </reaction>
    <physiologicalReaction direction="left-to-right" evidence="10">
        <dbReference type="Rhea" id="RHEA:16126"/>
    </physiologicalReaction>
</comment>
<dbReference type="UniPathway" id="UPA00109">
    <property type="reaction ID" value="UER00180"/>
</dbReference>
<dbReference type="PANTHER" id="PTHR19443">
    <property type="entry name" value="HEXOKINASE"/>
    <property type="match status" value="1"/>
</dbReference>
<dbReference type="PROSITE" id="PS00378">
    <property type="entry name" value="HEXOKINASE_1"/>
    <property type="match status" value="1"/>
</dbReference>
<evidence type="ECO:0000256" key="4">
    <source>
        <dbReference type="ARBA" id="ARBA00022679"/>
    </source>
</evidence>
<dbReference type="GO" id="GO:0001678">
    <property type="term" value="P:intracellular glucose homeostasis"/>
    <property type="evidence" value="ECO:0007669"/>
    <property type="project" value="InterPro"/>
</dbReference>
<keyword evidence="5 12" id="KW-0547">Nucleotide-binding</keyword>
<protein>
    <recommendedName>
        <fullName evidence="12">Phosphotransferase</fullName>
        <ecNumber evidence="12">2.7.1.-</ecNumber>
    </recommendedName>
</protein>
<dbReference type="InterPro" id="IPR022673">
    <property type="entry name" value="Hexokinase_C"/>
</dbReference>
<name>A0A6B2G307_MYXSQ</name>
<dbReference type="UniPathway" id="UPA00242"/>
<comment type="catalytic activity">
    <reaction evidence="9">
        <text>a D-hexose + ATP = a D-hexose 6-phosphate + ADP + H(+)</text>
        <dbReference type="Rhea" id="RHEA:22740"/>
        <dbReference type="ChEBI" id="CHEBI:4194"/>
        <dbReference type="ChEBI" id="CHEBI:15378"/>
        <dbReference type="ChEBI" id="CHEBI:30616"/>
        <dbReference type="ChEBI" id="CHEBI:229467"/>
        <dbReference type="ChEBI" id="CHEBI:456216"/>
        <dbReference type="EC" id="2.7.1.1"/>
    </reaction>
    <physiologicalReaction direction="left-to-right" evidence="9">
        <dbReference type="Rhea" id="RHEA:22741"/>
    </physiologicalReaction>
</comment>
<evidence type="ECO:0000256" key="2">
    <source>
        <dbReference type="ARBA" id="ARBA00005028"/>
    </source>
</evidence>
<dbReference type="Pfam" id="PF00349">
    <property type="entry name" value="Hexokinase_1"/>
    <property type="match status" value="1"/>
</dbReference>
<dbReference type="InterPro" id="IPR043129">
    <property type="entry name" value="ATPase_NBD"/>
</dbReference>
<reference evidence="15" key="1">
    <citation type="submission" date="2018-11" db="EMBL/GenBank/DDBJ databases">
        <title>Myxobolus squamalis genome and transcriptome.</title>
        <authorList>
            <person name="Yahalomi D."/>
            <person name="Atkinson S.D."/>
            <person name="Neuhof M."/>
            <person name="Chang E.S."/>
            <person name="Philippe H."/>
            <person name="Cartwright P."/>
            <person name="Bartholomew J.L."/>
            <person name="Huchon D."/>
        </authorList>
    </citation>
    <scope>NUCLEOTIDE SEQUENCE</scope>
    <source>
        <strain evidence="15">71B08</strain>
        <tissue evidence="15">Whole</tissue>
    </source>
</reference>
<dbReference type="PRINTS" id="PR00475">
    <property type="entry name" value="HEXOKINASE"/>
</dbReference>